<reference evidence="12 13" key="1">
    <citation type="submission" date="2022-08" db="EMBL/GenBank/DDBJ databases">
        <title>Aerococcaceae sp. nov isolated from spoiled eye mask.</title>
        <authorList>
            <person name="Zhou G."/>
            <person name="Xie X.-B."/>
            <person name="Shi Q.-S."/>
            <person name="Wang Y.-S."/>
            <person name="Wen X."/>
            <person name="Peng H."/>
            <person name="Yang X.-J."/>
            <person name="Tao H.-B."/>
            <person name="Huang X.-M."/>
        </authorList>
    </citation>
    <scope>NUCLEOTIDE SEQUENCE [LARGE SCALE GENOMIC DNA]</scope>
    <source>
        <strain evidence="13">DM20194951</strain>
    </source>
</reference>
<evidence type="ECO:0000256" key="2">
    <source>
        <dbReference type="ARBA" id="ARBA00012220"/>
    </source>
</evidence>
<keyword evidence="6 9" id="KW-0067">ATP-binding</keyword>
<evidence type="ECO:0000256" key="4">
    <source>
        <dbReference type="ARBA" id="ARBA00022684"/>
    </source>
</evidence>
<evidence type="ECO:0000256" key="9">
    <source>
        <dbReference type="PROSITE-ProRule" id="PRU00409"/>
    </source>
</evidence>
<keyword evidence="4 10" id="KW-0317">Glutathione biosynthesis</keyword>
<evidence type="ECO:0000256" key="6">
    <source>
        <dbReference type="ARBA" id="ARBA00022840"/>
    </source>
</evidence>
<evidence type="ECO:0000256" key="10">
    <source>
        <dbReference type="RuleBase" id="RU003544"/>
    </source>
</evidence>
<dbReference type="PANTHER" id="PTHR38761">
    <property type="entry name" value="GLUTAMATE--CYSTEINE LIGASE"/>
    <property type="match status" value="1"/>
</dbReference>
<dbReference type="SUPFAM" id="SSF55931">
    <property type="entry name" value="Glutamine synthetase/guanido kinase"/>
    <property type="match status" value="1"/>
</dbReference>
<name>A0ABY5P5P2_9LACT</name>
<evidence type="ECO:0000256" key="8">
    <source>
        <dbReference type="ARBA" id="ARBA00048819"/>
    </source>
</evidence>
<dbReference type="InterPro" id="IPR014746">
    <property type="entry name" value="Gln_synth/guanido_kin_cat_dom"/>
</dbReference>
<dbReference type="PANTHER" id="PTHR38761:SF1">
    <property type="entry name" value="GLUTAMATE--CYSTEINE LIGASE"/>
    <property type="match status" value="1"/>
</dbReference>
<dbReference type="RefSeq" id="WP_313793221.1">
    <property type="nucleotide sequence ID" value="NZ_CP102453.1"/>
</dbReference>
<comment type="pathway">
    <text evidence="1">Sulfur metabolism; glutathione biosynthesis; glutathione from L-cysteine and L-glutamate: step 1/2.</text>
</comment>
<dbReference type="NCBIfam" id="NF002688">
    <property type="entry name" value="PRK02471.1"/>
    <property type="match status" value="1"/>
</dbReference>
<comment type="catalytic activity">
    <reaction evidence="8">
        <text>L-cysteine + L-glutamate + ATP = gamma-L-glutamyl-L-cysteine + ADP + phosphate + H(+)</text>
        <dbReference type="Rhea" id="RHEA:13285"/>
        <dbReference type="ChEBI" id="CHEBI:15378"/>
        <dbReference type="ChEBI" id="CHEBI:29985"/>
        <dbReference type="ChEBI" id="CHEBI:30616"/>
        <dbReference type="ChEBI" id="CHEBI:35235"/>
        <dbReference type="ChEBI" id="CHEBI:43474"/>
        <dbReference type="ChEBI" id="CHEBI:58173"/>
        <dbReference type="ChEBI" id="CHEBI:456216"/>
        <dbReference type="EC" id="6.3.2.2"/>
    </reaction>
</comment>
<accession>A0ABY5P5P2</accession>
<evidence type="ECO:0000256" key="3">
    <source>
        <dbReference type="ARBA" id="ARBA00022598"/>
    </source>
</evidence>
<dbReference type="InterPro" id="IPR011761">
    <property type="entry name" value="ATP-grasp"/>
</dbReference>
<dbReference type="Pfam" id="PF18419">
    <property type="entry name" value="ATP-grasp_6"/>
    <property type="match status" value="1"/>
</dbReference>
<dbReference type="PROSITE" id="PS50975">
    <property type="entry name" value="ATP_GRASP"/>
    <property type="match status" value="1"/>
</dbReference>
<keyword evidence="13" id="KW-1185">Reference proteome</keyword>
<gene>
    <name evidence="12" type="primary">gshAB</name>
    <name evidence="12" type="ORF">NRE15_12550</name>
</gene>
<dbReference type="GO" id="GO:0004357">
    <property type="term" value="F:glutamate-cysteine ligase activity"/>
    <property type="evidence" value="ECO:0007669"/>
    <property type="project" value="UniProtKB-EC"/>
</dbReference>
<dbReference type="Pfam" id="PF04262">
    <property type="entry name" value="Glu_cys_ligase"/>
    <property type="match status" value="1"/>
</dbReference>
<evidence type="ECO:0000313" key="12">
    <source>
        <dbReference type="EMBL" id="UUX33718.1"/>
    </source>
</evidence>
<evidence type="ECO:0000313" key="13">
    <source>
        <dbReference type="Proteomes" id="UP001315967"/>
    </source>
</evidence>
<dbReference type="EC" id="6.3.2.2" evidence="2"/>
<keyword evidence="5 9" id="KW-0547">Nucleotide-binding</keyword>
<sequence>MAKQTFSFNQADIVTLWASTIGIERETLRINHDGSSAQTPHSPEWGDRNHQPYIQTDFGENQLEFITPPSSSTDEILQWLAALHQIVAQTNEKQGELLWPFSMPGKIPTNRDDIKVAQLTNQTELHYREHLADYYGKDVQLLSGIHYNLKINPATIEKHCPAGADYIEFSNQVYSKLARNFMRYRWILTYLLGAAPFVDESYATNLYGKPHTPIMRSIRQSRYGYQNHPSIQISYESLEAFVNDLEAAVESKALSVEKELYRDVRFRRAQPVRQLIEQGINYLEFRNFDINPFAPYGIWQEDMEFIRLFILSLLYIEDAATDEAIDLGQDYQFKTAEDHPLNPPINISEAEMVFAVMRELAVILDEHQLYKGSMVALVDKKGRLLNQPELTLSGQLFEIVQTPDNFLSLGMELAEEHQRTYIAHPYSLHGFESFELSTQDVIKEAIRHGIEVTVIDAKENLIKLDYDGHVEFVKNGNMTRHDSLISYFLMENKIATKVILDEAAVRVPAGLSFNTFEEGRTYYSQLTLDAFVIKPKNTNYGLGITIFEEKPTLDRYVKALEFAFAEDDTVLLEAFAKGTELRFYVQEGEVKAIVERQPAQVIGDGQSTVSQLIDQTNADPLRGKKHLAPLTFIEKGEAEMALLDAAGLSLESIPDSGQLVYLRRNSNISTGGLSIDRTDEVNASYKFIAVTAANALGANFCGVDIIMEDYSVAASNTNYHVIEANFNPMITLHRYPGVGKQRPVGRWVLEQLYPEIEFNTTF</sequence>
<proteinExistence type="inferred from homology"/>
<keyword evidence="3 10" id="KW-0436">Ligase</keyword>
<dbReference type="EMBL" id="CP102453">
    <property type="protein sequence ID" value="UUX33718.1"/>
    <property type="molecule type" value="Genomic_DNA"/>
</dbReference>
<feature type="domain" description="ATP-grasp" evidence="11">
    <location>
        <begin position="497"/>
        <end position="757"/>
    </location>
</feature>
<organism evidence="12 13">
    <name type="scientific">Fundicoccus culcitae</name>
    <dbReference type="NCBI Taxonomy" id="2969821"/>
    <lineage>
        <taxon>Bacteria</taxon>
        <taxon>Bacillati</taxon>
        <taxon>Bacillota</taxon>
        <taxon>Bacilli</taxon>
        <taxon>Lactobacillales</taxon>
        <taxon>Aerococcaceae</taxon>
        <taxon>Fundicoccus</taxon>
    </lineage>
</organism>
<dbReference type="Gene3D" id="3.30.590.20">
    <property type="match status" value="1"/>
</dbReference>
<dbReference type="InterPro" id="IPR006334">
    <property type="entry name" value="Glut_cys_ligase"/>
</dbReference>
<evidence type="ECO:0000256" key="5">
    <source>
        <dbReference type="ARBA" id="ARBA00022741"/>
    </source>
</evidence>
<dbReference type="SUPFAM" id="SSF56059">
    <property type="entry name" value="Glutathione synthetase ATP-binding domain-like"/>
    <property type="match status" value="1"/>
</dbReference>
<comment type="similarity">
    <text evidence="10">Belongs to the glutamate--cysteine ligase type 1 family.</text>
</comment>
<dbReference type="Proteomes" id="UP001315967">
    <property type="component" value="Chromosome"/>
</dbReference>
<dbReference type="InterPro" id="IPR007370">
    <property type="entry name" value="Glu_cys_ligase"/>
</dbReference>
<dbReference type="InterPro" id="IPR040657">
    <property type="entry name" value="GshAB_ATP-grasp"/>
</dbReference>
<evidence type="ECO:0000256" key="7">
    <source>
        <dbReference type="ARBA" id="ARBA00023268"/>
    </source>
</evidence>
<evidence type="ECO:0000256" key="1">
    <source>
        <dbReference type="ARBA" id="ARBA00005006"/>
    </source>
</evidence>
<protein>
    <recommendedName>
        <fullName evidence="2">glutamate--cysteine ligase</fullName>
        <ecNumber evidence="2">6.3.2.2</ecNumber>
    </recommendedName>
</protein>
<dbReference type="Gene3D" id="3.30.470.20">
    <property type="entry name" value="ATP-grasp fold, B domain"/>
    <property type="match status" value="2"/>
</dbReference>
<dbReference type="GO" id="GO:0004363">
    <property type="term" value="F:glutathione synthase activity"/>
    <property type="evidence" value="ECO:0007669"/>
    <property type="project" value="UniProtKB-EC"/>
</dbReference>
<evidence type="ECO:0000259" key="11">
    <source>
        <dbReference type="PROSITE" id="PS50975"/>
    </source>
</evidence>
<keyword evidence="7" id="KW-0511">Multifunctional enzyme</keyword>